<dbReference type="InterPro" id="IPR046357">
    <property type="entry name" value="PPIase_dom_sf"/>
</dbReference>
<evidence type="ECO:0000256" key="1">
    <source>
        <dbReference type="ARBA" id="ARBA00007265"/>
    </source>
</evidence>
<dbReference type="Proteomes" id="UP000601435">
    <property type="component" value="Unassembled WGS sequence"/>
</dbReference>
<dbReference type="Gene3D" id="3.30.460.10">
    <property type="entry name" value="Beta Polymerase, domain 2"/>
    <property type="match status" value="1"/>
</dbReference>
<evidence type="ECO:0000313" key="27">
    <source>
        <dbReference type="EMBL" id="CAE7564893.1"/>
    </source>
</evidence>
<dbReference type="GO" id="GO:0042823">
    <property type="term" value="P:pyridoxal phosphate biosynthetic process"/>
    <property type="evidence" value="ECO:0007669"/>
    <property type="project" value="InterPro"/>
</dbReference>
<dbReference type="HAMAP" id="MF_00607">
    <property type="entry name" value="16SrRNA_methyltr_A"/>
    <property type="match status" value="1"/>
</dbReference>
<dbReference type="Pfam" id="PF04453">
    <property type="entry name" value="LptD"/>
    <property type="match status" value="1"/>
</dbReference>
<dbReference type="Gene3D" id="3.10.50.40">
    <property type="match status" value="2"/>
</dbReference>
<feature type="domain" description="ApaG" evidence="26">
    <location>
        <begin position="1809"/>
        <end position="1933"/>
    </location>
</feature>
<organism evidence="27 28">
    <name type="scientific">Symbiodinium necroappetens</name>
    <dbReference type="NCBI Taxonomy" id="1628268"/>
    <lineage>
        <taxon>Eukaryota</taxon>
        <taxon>Sar</taxon>
        <taxon>Alveolata</taxon>
        <taxon>Dinophyceae</taxon>
        <taxon>Suessiales</taxon>
        <taxon>Symbiodiniaceae</taxon>
        <taxon>Symbiodinium</taxon>
    </lineage>
</organism>
<feature type="binding site" evidence="21">
    <location>
        <position position="1638"/>
    </location>
    <ligand>
        <name>S-adenosyl-L-methionine</name>
        <dbReference type="ChEBI" id="CHEBI:59789"/>
    </ligand>
</feature>
<dbReference type="GO" id="GO:0016787">
    <property type="term" value="F:hydrolase activity"/>
    <property type="evidence" value="ECO:0007669"/>
    <property type="project" value="InterPro"/>
</dbReference>
<comment type="caution">
    <text evidence="27">The sequence shown here is derived from an EMBL/GenBank/DDBJ whole genome shotgun (WGS) entry which is preliminary data.</text>
</comment>
<feature type="region of interest" description="Disordered" evidence="23">
    <location>
        <begin position="76"/>
        <end position="124"/>
    </location>
</feature>
<dbReference type="Pfam" id="PF04166">
    <property type="entry name" value="PdxA"/>
    <property type="match status" value="1"/>
</dbReference>
<dbReference type="InterPro" id="IPR000297">
    <property type="entry name" value="PPIase_PpiC"/>
</dbReference>
<dbReference type="GO" id="GO:0046872">
    <property type="term" value="F:metal ion binding"/>
    <property type="evidence" value="ECO:0007669"/>
    <property type="project" value="UniProtKB-KW"/>
</dbReference>
<accession>A0A812UD60</accession>
<evidence type="ECO:0000256" key="9">
    <source>
        <dbReference type="ARBA" id="ARBA00022729"/>
    </source>
</evidence>
<dbReference type="PANTHER" id="PTHR30189:SF1">
    <property type="entry name" value="LPS-ASSEMBLY PROTEIN LPTD"/>
    <property type="match status" value="1"/>
</dbReference>
<dbReference type="GO" id="GO:0050821">
    <property type="term" value="P:protein stabilization"/>
    <property type="evidence" value="ECO:0007669"/>
    <property type="project" value="InterPro"/>
</dbReference>
<dbReference type="SMART" id="SM00650">
    <property type="entry name" value="rADc"/>
    <property type="match status" value="1"/>
</dbReference>
<evidence type="ECO:0000256" key="3">
    <source>
        <dbReference type="ARBA" id="ARBA00022490"/>
    </source>
</evidence>
<dbReference type="HAMAP" id="MF_00536">
    <property type="entry name" value="PdxA"/>
    <property type="match status" value="1"/>
</dbReference>
<feature type="binding site" evidence="21">
    <location>
        <position position="1659"/>
    </location>
    <ligand>
        <name>S-adenosyl-L-methionine</name>
        <dbReference type="ChEBI" id="CHEBI:59789"/>
    </ligand>
</feature>
<feature type="domain" description="PpiC" evidence="25">
    <location>
        <begin position="1161"/>
        <end position="1260"/>
    </location>
</feature>
<dbReference type="Gene3D" id="1.10.4030.10">
    <property type="entry name" value="Porin chaperone SurA, peptide-binding domain"/>
    <property type="match status" value="1"/>
</dbReference>
<dbReference type="InterPro" id="IPR050218">
    <property type="entry name" value="LptD"/>
</dbReference>
<dbReference type="GO" id="GO:0006457">
    <property type="term" value="P:protein folding"/>
    <property type="evidence" value="ECO:0007669"/>
    <property type="project" value="InterPro"/>
</dbReference>
<evidence type="ECO:0000256" key="20">
    <source>
        <dbReference type="PROSITE-ProRule" id="PRU00278"/>
    </source>
</evidence>
<comment type="similarity">
    <text evidence="21">Belongs to the class I-like SAM-binding methyltransferase superfamily. rRNA adenine N(6)-methyltransferase family.</text>
</comment>
<dbReference type="Pfam" id="PF00149">
    <property type="entry name" value="Metallophos"/>
    <property type="match status" value="1"/>
</dbReference>
<dbReference type="HAMAP" id="MF_00791">
    <property type="entry name" value="ApaG"/>
    <property type="match status" value="1"/>
</dbReference>
<evidence type="ECO:0000259" key="25">
    <source>
        <dbReference type="PROSITE" id="PS50198"/>
    </source>
</evidence>
<evidence type="ECO:0000256" key="16">
    <source>
        <dbReference type="ARBA" id="ARBA00023027"/>
    </source>
</evidence>
<proteinExistence type="inferred from homology"/>
<evidence type="ECO:0000256" key="18">
    <source>
        <dbReference type="ARBA" id="ARBA00023136"/>
    </source>
</evidence>
<dbReference type="OrthoDB" id="74991at2759"/>
<dbReference type="Pfam" id="PF04379">
    <property type="entry name" value="DUF525"/>
    <property type="match status" value="1"/>
</dbReference>
<keyword evidence="20" id="KW-0697">Rotamase</keyword>
<feature type="signal peptide" evidence="24">
    <location>
        <begin position="1"/>
        <end position="27"/>
    </location>
</feature>
<dbReference type="InterPro" id="IPR029052">
    <property type="entry name" value="Metallo-depent_PP-like"/>
</dbReference>
<dbReference type="InterPro" id="IPR023058">
    <property type="entry name" value="PPIase_PpiC_CS"/>
</dbReference>
<dbReference type="InterPro" id="IPR015391">
    <property type="entry name" value="SurA_N"/>
</dbReference>
<dbReference type="GO" id="GO:0008615">
    <property type="term" value="P:pyridoxine biosynthetic process"/>
    <property type="evidence" value="ECO:0007669"/>
    <property type="project" value="UniProtKB-KW"/>
</dbReference>
<keyword evidence="10" id="KW-0677">Repeat</keyword>
<dbReference type="InterPro" id="IPR020596">
    <property type="entry name" value="rRNA_Ade_Mease_Trfase_CS"/>
</dbReference>
<dbReference type="SUPFAM" id="SSF81301">
    <property type="entry name" value="Nucleotidyltransferase"/>
    <property type="match status" value="1"/>
</dbReference>
<dbReference type="GO" id="GO:0016779">
    <property type="term" value="F:nucleotidyltransferase activity"/>
    <property type="evidence" value="ECO:0007669"/>
    <property type="project" value="InterPro"/>
</dbReference>
<dbReference type="InterPro" id="IPR020598">
    <property type="entry name" value="rRNA_Ade_methylase_Trfase_N"/>
</dbReference>
<dbReference type="GO" id="GO:0015920">
    <property type="term" value="P:lipopolysaccharide transport"/>
    <property type="evidence" value="ECO:0007669"/>
    <property type="project" value="InterPro"/>
</dbReference>
<dbReference type="InterPro" id="IPR005255">
    <property type="entry name" value="PdxA_fam"/>
</dbReference>
<dbReference type="GO" id="GO:0003723">
    <property type="term" value="F:RNA binding"/>
    <property type="evidence" value="ECO:0007669"/>
    <property type="project" value="UniProtKB-UniRule"/>
</dbReference>
<dbReference type="InterPro" id="IPR023165">
    <property type="entry name" value="rRNA_Ade_diMease-like_C"/>
</dbReference>
<dbReference type="PANTHER" id="PTHR30189">
    <property type="entry name" value="LPS-ASSEMBLY PROTEIN"/>
    <property type="match status" value="1"/>
</dbReference>
<dbReference type="Gene3D" id="1.10.8.100">
    <property type="entry name" value="Ribosomal RNA adenine dimethylase-like, domain 2"/>
    <property type="match status" value="1"/>
</dbReference>
<keyword evidence="15" id="KW-0560">Oxidoreductase</keyword>
<evidence type="ECO:0000256" key="6">
    <source>
        <dbReference type="ARBA" id="ARBA00022679"/>
    </source>
</evidence>
<dbReference type="GO" id="GO:0042277">
    <property type="term" value="F:peptide binding"/>
    <property type="evidence" value="ECO:0007669"/>
    <property type="project" value="InterPro"/>
</dbReference>
<dbReference type="Gene3D" id="3.40.718.10">
    <property type="entry name" value="Isopropylmalate Dehydrogenase"/>
    <property type="match status" value="1"/>
</dbReference>
<reference evidence="27" key="1">
    <citation type="submission" date="2021-02" db="EMBL/GenBank/DDBJ databases">
        <authorList>
            <person name="Dougan E. K."/>
            <person name="Rhodes N."/>
            <person name="Thang M."/>
            <person name="Chan C."/>
        </authorList>
    </citation>
    <scope>NUCLEOTIDE SEQUENCE</scope>
</reference>
<dbReference type="NCBIfam" id="TIGR00557">
    <property type="entry name" value="pdxA"/>
    <property type="match status" value="1"/>
</dbReference>
<dbReference type="GO" id="GO:1990351">
    <property type="term" value="C:transporter complex"/>
    <property type="evidence" value="ECO:0007669"/>
    <property type="project" value="TreeGrafter"/>
</dbReference>
<dbReference type="EMBL" id="CAJNJA010026807">
    <property type="protein sequence ID" value="CAE7564893.1"/>
    <property type="molecule type" value="Genomic_DNA"/>
</dbReference>
<keyword evidence="7 21" id="KW-0949">S-adenosyl-L-methionine</keyword>
<dbReference type="SUPFAM" id="SSF81891">
    <property type="entry name" value="Poly A polymerase C-terminal region-like"/>
    <property type="match status" value="1"/>
</dbReference>
<keyword evidence="19" id="KW-0998">Cell outer membrane</keyword>
<evidence type="ECO:0000256" key="2">
    <source>
        <dbReference type="ARBA" id="ARBA00017693"/>
    </source>
</evidence>
<dbReference type="Pfam" id="PF12627">
    <property type="entry name" value="PolyA_pol_RNAbd"/>
    <property type="match status" value="1"/>
</dbReference>
<comment type="similarity">
    <text evidence="1 22">Belongs to the tRNA nucleotidyltransferase/poly(A) polymerase family.</text>
</comment>
<evidence type="ECO:0000256" key="10">
    <source>
        <dbReference type="ARBA" id="ARBA00022737"/>
    </source>
</evidence>
<dbReference type="PROSITE" id="PS50198">
    <property type="entry name" value="PPIC_PPIASE_2"/>
    <property type="match status" value="2"/>
</dbReference>
<dbReference type="GO" id="GO:0019867">
    <property type="term" value="C:outer membrane"/>
    <property type="evidence" value="ECO:0007669"/>
    <property type="project" value="InterPro"/>
</dbReference>
<evidence type="ECO:0000313" key="28">
    <source>
        <dbReference type="Proteomes" id="UP000601435"/>
    </source>
</evidence>
<evidence type="ECO:0000256" key="14">
    <source>
        <dbReference type="ARBA" id="ARBA00022884"/>
    </source>
</evidence>
<dbReference type="PROSITE" id="PS51689">
    <property type="entry name" value="SAM_RNA_A_N6_MT"/>
    <property type="match status" value="1"/>
</dbReference>
<dbReference type="InterPro" id="IPR043519">
    <property type="entry name" value="NT_sf"/>
</dbReference>
<dbReference type="InterPro" id="IPR029063">
    <property type="entry name" value="SAM-dependent_MTases_sf"/>
</dbReference>
<dbReference type="InterPro" id="IPR002646">
    <property type="entry name" value="PolA_pol_head_dom"/>
</dbReference>
<dbReference type="InterPro" id="IPR005653">
    <property type="entry name" value="OstA-like_N"/>
</dbReference>
<dbReference type="Pfam" id="PF13616">
    <property type="entry name" value="Rotamase_3"/>
    <property type="match status" value="1"/>
</dbReference>
<keyword evidence="18" id="KW-0472">Membrane</keyword>
<dbReference type="NCBIfam" id="NF003967">
    <property type="entry name" value="PRK05461.1"/>
    <property type="match status" value="1"/>
</dbReference>
<keyword evidence="28" id="KW-1185">Reference proteome</keyword>
<keyword evidence="20" id="KW-0413">Isomerase</keyword>
<dbReference type="InterPro" id="IPR007543">
    <property type="entry name" value="LptD_C"/>
</dbReference>
<dbReference type="GO" id="GO:0000179">
    <property type="term" value="F:rRNA (adenine-N6,N6-)-dimethyltransferase activity"/>
    <property type="evidence" value="ECO:0007669"/>
    <property type="project" value="UniProtKB-UniRule"/>
</dbReference>
<evidence type="ECO:0000256" key="5">
    <source>
        <dbReference type="ARBA" id="ARBA00022603"/>
    </source>
</evidence>
<keyword evidence="6 21" id="KW-0808">Transferase</keyword>
<dbReference type="HAMAP" id="MF_01183">
    <property type="entry name" value="Chaperone_SurA"/>
    <property type="match status" value="1"/>
</dbReference>
<dbReference type="InterPro" id="IPR036767">
    <property type="entry name" value="ApaG_sf"/>
</dbReference>
<dbReference type="InterPro" id="IPR001737">
    <property type="entry name" value="KsgA/Erm"/>
</dbReference>
<dbReference type="GO" id="GO:0051082">
    <property type="term" value="F:unfolded protein binding"/>
    <property type="evidence" value="ECO:0007669"/>
    <property type="project" value="InterPro"/>
</dbReference>
<dbReference type="InterPro" id="IPR032828">
    <property type="entry name" value="PolyA_RNA-bd"/>
</dbReference>
<dbReference type="Gene3D" id="1.10.3090.10">
    <property type="entry name" value="cca-adding enzyme, domain 2"/>
    <property type="match status" value="1"/>
</dbReference>
<dbReference type="CDD" id="cd05398">
    <property type="entry name" value="NT_ClassII-CCAase"/>
    <property type="match status" value="1"/>
</dbReference>
<dbReference type="InterPro" id="IPR004843">
    <property type="entry name" value="Calcineurin-like_PHP"/>
</dbReference>
<gene>
    <name evidence="27" type="primary">lptD</name>
    <name evidence="27" type="ORF">SNEC2469_LOCUS16362</name>
</gene>
<dbReference type="PROSITE" id="PS01131">
    <property type="entry name" value="RRNA_A_DIMETH"/>
    <property type="match status" value="1"/>
</dbReference>
<dbReference type="SUPFAM" id="SSF54534">
    <property type="entry name" value="FKBP-like"/>
    <property type="match status" value="2"/>
</dbReference>
<keyword evidence="11" id="KW-0547">Nucleotide-binding</keyword>
<dbReference type="PROSITE" id="PS01096">
    <property type="entry name" value="PPIC_PPIASE_1"/>
    <property type="match status" value="1"/>
</dbReference>
<keyword evidence="3" id="KW-0963">Cytoplasm</keyword>
<dbReference type="Pfam" id="PF01743">
    <property type="entry name" value="PolyA_pol"/>
    <property type="match status" value="1"/>
</dbReference>
<evidence type="ECO:0000256" key="4">
    <source>
        <dbReference type="ARBA" id="ARBA00022552"/>
    </source>
</evidence>
<evidence type="ECO:0000256" key="15">
    <source>
        <dbReference type="ARBA" id="ARBA00023002"/>
    </source>
</evidence>
<dbReference type="GO" id="GO:0003755">
    <property type="term" value="F:peptidyl-prolyl cis-trans isomerase activity"/>
    <property type="evidence" value="ECO:0007669"/>
    <property type="project" value="UniProtKB-KW"/>
</dbReference>
<evidence type="ECO:0000256" key="21">
    <source>
        <dbReference type="PROSITE-ProRule" id="PRU01026"/>
    </source>
</evidence>
<dbReference type="PROSITE" id="PS51087">
    <property type="entry name" value="APAG"/>
    <property type="match status" value="1"/>
</dbReference>
<dbReference type="NCBIfam" id="TIGR00755">
    <property type="entry name" value="ksgA"/>
    <property type="match status" value="1"/>
</dbReference>
<dbReference type="InterPro" id="IPR023034">
    <property type="entry name" value="PPIase_SurA"/>
</dbReference>
<evidence type="ECO:0000256" key="24">
    <source>
        <dbReference type="SAM" id="SignalP"/>
    </source>
</evidence>
<comment type="caution">
    <text evidence="21">Lacks conserved residue(s) required for the propagation of feature annotation.</text>
</comment>
<dbReference type="SUPFAM" id="SSF110069">
    <property type="entry name" value="ApaG-like"/>
    <property type="match status" value="1"/>
</dbReference>
<dbReference type="SUPFAM" id="SSF53659">
    <property type="entry name" value="Isocitrate/Isopropylmalate dehydrogenase-like"/>
    <property type="match status" value="1"/>
</dbReference>
<dbReference type="InterPro" id="IPR037510">
    <property type="entry name" value="PdxA"/>
</dbReference>
<dbReference type="InterPro" id="IPR020889">
    <property type="entry name" value="LipoPS_assembly_LptD"/>
</dbReference>
<dbReference type="Pfam" id="PF09312">
    <property type="entry name" value="SurA_N"/>
    <property type="match status" value="1"/>
</dbReference>
<evidence type="ECO:0000256" key="11">
    <source>
        <dbReference type="ARBA" id="ARBA00022741"/>
    </source>
</evidence>
<dbReference type="GO" id="GO:0061024">
    <property type="term" value="P:membrane organization"/>
    <property type="evidence" value="ECO:0007669"/>
    <property type="project" value="InterPro"/>
</dbReference>
<feature type="binding site" evidence="21">
    <location>
        <position position="1616"/>
    </location>
    <ligand>
        <name>S-adenosyl-L-methionine</name>
        <dbReference type="ChEBI" id="CHEBI:59789"/>
    </ligand>
</feature>
<keyword evidence="14 21" id="KW-0694">RNA-binding</keyword>
<evidence type="ECO:0000256" key="12">
    <source>
        <dbReference type="ARBA" id="ARBA00022764"/>
    </source>
</evidence>
<dbReference type="Gene3D" id="2.60.40.1470">
    <property type="entry name" value="ApaG domain"/>
    <property type="match status" value="1"/>
</dbReference>
<dbReference type="InterPro" id="IPR023065">
    <property type="entry name" value="Uncharacterised_ApaG"/>
</dbReference>
<dbReference type="GO" id="GO:0001680">
    <property type="term" value="P:tRNA 3'-terminal CCA addition"/>
    <property type="evidence" value="ECO:0007669"/>
    <property type="project" value="UniProtKB-ARBA"/>
</dbReference>
<dbReference type="InterPro" id="IPR011530">
    <property type="entry name" value="rRNA_adenine_dimethylase"/>
</dbReference>
<keyword evidence="16" id="KW-0520">NAD</keyword>
<keyword evidence="9 24" id="KW-0732">Signal</keyword>
<dbReference type="SUPFAM" id="SSF109998">
    <property type="entry name" value="Triger factor/SurA peptide-binding domain-like"/>
    <property type="match status" value="1"/>
</dbReference>
<feature type="binding site" evidence="21">
    <location>
        <position position="1573"/>
    </location>
    <ligand>
        <name>S-adenosyl-L-methionine</name>
        <dbReference type="ChEBI" id="CHEBI:59789"/>
    </ligand>
</feature>
<feature type="domain" description="PpiC" evidence="25">
    <location>
        <begin position="1051"/>
        <end position="1152"/>
    </location>
</feature>
<feature type="chain" id="PRO_5032853231" description="Protein ApaG" evidence="24">
    <location>
        <begin position="28"/>
        <end position="2428"/>
    </location>
</feature>
<keyword evidence="17" id="KW-0664">Pyridoxine biosynthesis</keyword>
<dbReference type="GO" id="GO:0051287">
    <property type="term" value="F:NAD binding"/>
    <property type="evidence" value="ECO:0007669"/>
    <property type="project" value="InterPro"/>
</dbReference>
<evidence type="ECO:0000256" key="22">
    <source>
        <dbReference type="RuleBase" id="RU003953"/>
    </source>
</evidence>
<dbReference type="SUPFAM" id="SSF56300">
    <property type="entry name" value="Metallo-dependent phosphatases"/>
    <property type="match status" value="1"/>
</dbReference>
<sequence length="2428" mass="268798">MEFTRRCHRATNLLKLLALCFTAPIWAASGADHLCVPNASGDGWDCDPYSDEVPPFTWNQVAPIAAPVIQVPPPPKVNSVPEDPAVPARNAEPIEANTDPVTGLSNRPEDWYTPSVPRPTDPEHRLSEDLAESLYVVSDGGGICPGSYQERAFTLPLDADDETQPVVILADGLSSIVGQSASMVGNVTIEQGNRLIRSPVAQLDYPSQIVEFPQGLKLDQPGLIMQGAQATVHLNTKQADLSGTQFILTDANLRGQASNLLQNDAGDLTLQGNQFTRCEPGNNGWVLQTKELVIEKDAVFGTAKHAVLKLKSVPVFYTPRLQFPVSDQRLSGFLFPNLGYSDEDGVDVAVPYYFNLAPNYDATLIPRYISERGAGAELELRQMSAWQYTTLSGGFLPSDNLYNGEVNRDDFDEAGGTAVLGPFDSADRWLGAIDHQGQIGAFRTLIDYTSVSDRDYFRDLGSDLGVSSRRELERKGEIQYNQGGLFMRLWAQRFQRLDESVIDDYQRLPELEAVYTTPIAGPLEFSLGAKWSDFDRDTDGLVGIQAFTGQRTHLEPRLRMSLQQPYGFLNLTGGYRYTRYDLEQSDLVVGGVLLDDSPDRNIGVASVDGGLFFERPLNWFGHDLIQTLEPRLFYLWQEFDEQAALPLFDASRLTFGYSQLFRDNRFSGLDRIGDADQISAGVTTRFLATSTGREYFRFSVGEIFYFDDREVTLSGAPTEADLDSSSAIAAETAASIYGNWKITGNMVWDPHENKVEEGGAGLSYQRDSRHIFNLGYRNRFDQNIEQTDLSFYWPVSQHYSILARWNYDLESGRTIEAFGGVEYADCCLKVRLMARRFLDSPTAQNFENVEADNGVFLQIVFKGLAGFGTQVSAKMHKVLTTILVCVIGAALLYVPANSHAVYREIEGIVAVVDDDVVLASELKSRYDQVIRQMQSQNAAMPPNDILISQIMERLILESIQKQEAERRGIRIDDETLTRAVMSFAQGNNMSLEQFQQALAADGVSYREFREEIRTEMAITRLQRNLINRRISITDQEVEGLLNSPFYKEMFSDEYRVGHILLSLEERASEEVVDAALAEASDIVKQLREGADFAQMAIAKSSSSRALEGGDLGWRKAGELPSLFAEQVLELDVDGIADPIKTSGAIHIIKLLERRGAGVQKVVETNVRHILVQPSEIRSPEETVALIQDIKRQLDEGADFAELAKEHSQDPASALNGGDLGWASPDQFVGQFGEIMERTAKGGMSEPFLTQFGWHILQVLDRREEDMSDEARENMAVEILHKRRFEEEQQDMLAITPGEPAGIGPDLVIRLAQHKRAQGWVVLADAQMLAARAQQLALPLTIDDNHAQPSCAASHLTVRHIPLANPAIPGQLDCGNVAGVLAALDAAIQGCLEGMYTGLVTGPMQKSIVNEAGIAFSGHTEYLADAAGADDVVMLLVAGELRVALATTHVPLSQVPTSLTKALLARRLTILNAGLQKFFGIQDPHILVAGLNPHAGESGHLGREEIETITPVLESLRGQGLRLSGPLPADTLFTPRHLKDADAVMAMFHDQGLPVLKYAGFGEAVNVTLGLPFVRTSVDHGTALDLAGTDHLFEIGPGHGALTDLLADTPALYRAVEIDRDLAPMLRARHPNLQVIVDDVLRVNLKEILDGDVPWRLLGNLPYNISSPLLATLTQFVEAQPGQIADMHFMLQREMAERLSALPGTKAWGRLSVMVQLRFDVGHVFDVGPEAFSPPPKVWSSIIRLIPRKNVDAGVDLAVLDRVLRLAFSGRRKRLSNSLKVLELDWSTIDLDPGLRADNVARDEYVMLARQVATQVEVSVVTHYVEAQSDPTEERFVFAYTITITNNGTQSAQLMSRHWIITDASGEVEEVRGEGVVGKQPLLAPGESFEYTSGAILKTPVGAMQGAYTFRDTNQASFNGCLREFERLLERINFGSKDRLWLVGDLINRGPHSLEVLRLVESMSAQVEIVLGNHELHFLAIYFGGHKSSRSDTFESLLAAADVEHLASWLCQQKMLHHDPLLNCTMTHAGIPHIWSLERARGFADEVEKVLRDENAQVSVTERDDMIALDTGSEMAQKDNMTGELETYLVGGAVRDGLLGRAVGDNDWVVVNSSVAQMLALGFTQVGRDFPVFLHPDTHEEYALARTERKQGHGHRGFVVNASPDVTLEEDLQRRDLTINAIAQDAQGELIDPFGGAADLAARILRHVSPAFAEDPLRVFRVARFAAQLPDFSVAPETLQLMQQMCEAGELTSLSAERVWQETEKALYAVAPEHFFNLLGQVAALEFWMPELLGRSVRFERDDAVYRYAELPLAEAEFETLGVRLKVPGRYQQIAADRLSYADIIAQWHTVEVTHLATAMQALQVNHDNVRLLRLLDWLQFDQLQKDTLQQLGEGWRAVQVEAEGLSGKAYGNALFKARCEWLDQARRR</sequence>
<dbReference type="InterPro" id="IPR027304">
    <property type="entry name" value="Trigger_fact/SurA_dom_sf"/>
</dbReference>
<keyword evidence="5 21" id="KW-0489">Methyltransferase</keyword>
<keyword evidence="12" id="KW-0574">Periplasm</keyword>
<dbReference type="HAMAP" id="MF_01411">
    <property type="entry name" value="LPS_assembly_LptD"/>
    <property type="match status" value="1"/>
</dbReference>
<evidence type="ECO:0000256" key="8">
    <source>
        <dbReference type="ARBA" id="ARBA00022723"/>
    </source>
</evidence>
<keyword evidence="4" id="KW-0698">rRNA processing</keyword>
<evidence type="ECO:0000256" key="17">
    <source>
        <dbReference type="ARBA" id="ARBA00023096"/>
    </source>
</evidence>
<name>A0A812UD60_9DINO</name>
<keyword evidence="13" id="KW-0521">NADP</keyword>
<dbReference type="Pfam" id="PF03968">
    <property type="entry name" value="LptD_N"/>
    <property type="match status" value="1"/>
</dbReference>
<dbReference type="Pfam" id="PF00639">
    <property type="entry name" value="Rotamase"/>
    <property type="match status" value="1"/>
</dbReference>
<keyword evidence="8" id="KW-0479">Metal-binding</keyword>
<dbReference type="InterPro" id="IPR007474">
    <property type="entry name" value="ApaG_domain"/>
</dbReference>
<feature type="binding site" evidence="21">
    <location>
        <position position="1595"/>
    </location>
    <ligand>
        <name>S-adenosyl-L-methionine</name>
        <dbReference type="ChEBI" id="CHEBI:59789"/>
    </ligand>
</feature>
<evidence type="ECO:0000256" key="7">
    <source>
        <dbReference type="ARBA" id="ARBA00022691"/>
    </source>
</evidence>
<dbReference type="GO" id="GO:0050570">
    <property type="term" value="F:4-hydroxythreonine-4-phosphate dehydrogenase activity"/>
    <property type="evidence" value="ECO:0007669"/>
    <property type="project" value="InterPro"/>
</dbReference>
<protein>
    <recommendedName>
        <fullName evidence="2">Protein ApaG</fullName>
    </recommendedName>
</protein>
<evidence type="ECO:0000256" key="19">
    <source>
        <dbReference type="ARBA" id="ARBA00023237"/>
    </source>
</evidence>
<evidence type="ECO:0000256" key="23">
    <source>
        <dbReference type="SAM" id="MobiDB-lite"/>
    </source>
</evidence>
<evidence type="ECO:0000256" key="13">
    <source>
        <dbReference type="ARBA" id="ARBA00022857"/>
    </source>
</evidence>
<evidence type="ECO:0000259" key="26">
    <source>
        <dbReference type="PROSITE" id="PS51087"/>
    </source>
</evidence>
<dbReference type="SUPFAM" id="SSF53335">
    <property type="entry name" value="S-adenosyl-L-methionine-dependent methyltransferases"/>
    <property type="match status" value="1"/>
</dbReference>